<name>E8WZC4_GRATM</name>
<dbReference type="PANTHER" id="PTHR30085:SF6">
    <property type="entry name" value="ABC TRANSPORTER GLUTAMINE-BINDING PROTEIN GLNH"/>
    <property type="match status" value="1"/>
</dbReference>
<feature type="chain" id="PRO_5003233519" evidence="4">
    <location>
        <begin position="19"/>
        <end position="311"/>
    </location>
</feature>
<reference evidence="6" key="1">
    <citation type="submission" date="2011-01" db="EMBL/GenBank/DDBJ databases">
        <title>Complete sequence of chromosome of Acidobacterium sp. MP5ACTX9.</title>
        <authorList>
            <consortium name="US DOE Joint Genome Institute"/>
            <person name="Lucas S."/>
            <person name="Copeland A."/>
            <person name="Lapidus A."/>
            <person name="Cheng J.-F."/>
            <person name="Goodwin L."/>
            <person name="Pitluck S."/>
            <person name="Teshima H."/>
            <person name="Detter J.C."/>
            <person name="Han C."/>
            <person name="Tapia R."/>
            <person name="Land M."/>
            <person name="Hauser L."/>
            <person name="Kyrpides N."/>
            <person name="Ivanova N."/>
            <person name="Ovchinnikova G."/>
            <person name="Pagani I."/>
            <person name="Rawat S.R."/>
            <person name="Mannisto M."/>
            <person name="Haggblom M.M."/>
            <person name="Woyke T."/>
        </authorList>
    </citation>
    <scope>NUCLEOTIDE SEQUENCE [LARGE SCALE GENOMIC DNA]</scope>
    <source>
        <strain evidence="6">MP5ACTX9</strain>
    </source>
</reference>
<protein>
    <submittedName>
        <fullName evidence="5">Uncharacterized protein</fullName>
    </submittedName>
</protein>
<evidence type="ECO:0000256" key="2">
    <source>
        <dbReference type="ARBA" id="ARBA00022448"/>
    </source>
</evidence>
<dbReference type="Gene3D" id="3.40.190.10">
    <property type="entry name" value="Periplasmic binding protein-like II"/>
    <property type="match status" value="2"/>
</dbReference>
<sequence length="311" mass="33818">MLPKLLIILATLSLPACAQSIETIRTTKLLRCAIDQEPPEYTTEDLHGPRVAFDLELCHAVALAIGPDIKVQPILVSDEAEAISVLKARHADLAPTLSLNLTNATTPGLWLGLPIVLDGTGFMVPTATLDVKSLSGKKICFFAETETETILKTWFTQNHLDFLPYPFSEEGEMDAAYTTGNCAAMAGDLTRLASTRQNYGRAAARYKLLPTLIASAPLAPASTDPTLTQLATWTNQLLLNAEALNITHIPEHSQDPAIQRLLGQTHELGPRLHLDDAWPIRVLTTLGNYADLYARTLPTVPLPHPTPLPLD</sequence>
<dbReference type="GO" id="GO:0006865">
    <property type="term" value="P:amino acid transport"/>
    <property type="evidence" value="ECO:0007669"/>
    <property type="project" value="TreeGrafter"/>
</dbReference>
<evidence type="ECO:0000313" key="5">
    <source>
        <dbReference type="EMBL" id="ADW68812.1"/>
    </source>
</evidence>
<dbReference type="STRING" id="1198114.AciX9_1764"/>
<feature type="signal peptide" evidence="4">
    <location>
        <begin position="1"/>
        <end position="18"/>
    </location>
</feature>
<dbReference type="KEGG" id="acm:AciX9_1764"/>
<gene>
    <name evidence="5" type="ordered locus">AciX9_1764</name>
</gene>
<dbReference type="eggNOG" id="COG0834">
    <property type="taxonomic scope" value="Bacteria"/>
</dbReference>
<dbReference type="EMBL" id="CP002480">
    <property type="protein sequence ID" value="ADW68812.1"/>
    <property type="molecule type" value="Genomic_DNA"/>
</dbReference>
<comment type="similarity">
    <text evidence="1">Belongs to the bacterial solute-binding protein 3 family.</text>
</comment>
<dbReference type="RefSeq" id="WP_013580131.1">
    <property type="nucleotide sequence ID" value="NC_015064.1"/>
</dbReference>
<dbReference type="SUPFAM" id="SSF53850">
    <property type="entry name" value="Periplasmic binding protein-like II"/>
    <property type="match status" value="1"/>
</dbReference>
<proteinExistence type="inferred from homology"/>
<evidence type="ECO:0000256" key="4">
    <source>
        <dbReference type="SAM" id="SignalP"/>
    </source>
</evidence>
<keyword evidence="2" id="KW-0813">Transport</keyword>
<dbReference type="PANTHER" id="PTHR30085">
    <property type="entry name" value="AMINO ACID ABC TRANSPORTER PERMEASE"/>
    <property type="match status" value="1"/>
</dbReference>
<organism evidence="6">
    <name type="scientific">Granulicella tundricola (strain ATCC BAA-1859 / DSM 23138 / MP5ACTX9)</name>
    <dbReference type="NCBI Taxonomy" id="1198114"/>
    <lineage>
        <taxon>Bacteria</taxon>
        <taxon>Pseudomonadati</taxon>
        <taxon>Acidobacteriota</taxon>
        <taxon>Terriglobia</taxon>
        <taxon>Terriglobales</taxon>
        <taxon>Acidobacteriaceae</taxon>
        <taxon>Granulicella</taxon>
    </lineage>
</organism>
<dbReference type="InterPro" id="IPR051455">
    <property type="entry name" value="Bact_solute-bind_prot3"/>
</dbReference>
<evidence type="ECO:0000256" key="3">
    <source>
        <dbReference type="ARBA" id="ARBA00022729"/>
    </source>
</evidence>
<dbReference type="OrthoDB" id="115856at2"/>
<dbReference type="PaxDb" id="1198114-AciX9_1764"/>
<dbReference type="Proteomes" id="UP000000343">
    <property type="component" value="Chromosome"/>
</dbReference>
<dbReference type="AlphaFoldDB" id="E8WZC4"/>
<accession>E8WZC4</accession>
<keyword evidence="6" id="KW-1185">Reference proteome</keyword>
<evidence type="ECO:0000313" key="6">
    <source>
        <dbReference type="Proteomes" id="UP000000343"/>
    </source>
</evidence>
<evidence type="ECO:0000256" key="1">
    <source>
        <dbReference type="ARBA" id="ARBA00010333"/>
    </source>
</evidence>
<keyword evidence="3 4" id="KW-0732">Signal</keyword>
<dbReference type="HOGENOM" id="CLU_019602_3_2_0"/>